<dbReference type="PANTHER" id="PTHR28133:SF1">
    <property type="entry name" value="REQUIRED FOR RESPIRATORY GROWTH PROTEIN 7, MITOCHONDRIAL"/>
    <property type="match status" value="1"/>
</dbReference>
<evidence type="ECO:0000256" key="1">
    <source>
        <dbReference type="ARBA" id="ARBA00004173"/>
    </source>
</evidence>
<dbReference type="EMBL" id="KN818360">
    <property type="protein sequence ID" value="KIL57704.1"/>
    <property type="molecule type" value="Genomic_DNA"/>
</dbReference>
<dbReference type="Pfam" id="PF10356">
    <property type="entry name" value="RRG7"/>
    <property type="match status" value="1"/>
</dbReference>
<evidence type="ECO:0000313" key="3">
    <source>
        <dbReference type="EMBL" id="KIL57704.1"/>
    </source>
</evidence>
<reference evidence="3 4" key="1">
    <citation type="submission" date="2014-04" db="EMBL/GenBank/DDBJ databases">
        <title>Evolutionary Origins and Diversification of the Mycorrhizal Mutualists.</title>
        <authorList>
            <consortium name="DOE Joint Genome Institute"/>
            <consortium name="Mycorrhizal Genomics Consortium"/>
            <person name="Kohler A."/>
            <person name="Kuo A."/>
            <person name="Nagy L.G."/>
            <person name="Floudas D."/>
            <person name="Copeland A."/>
            <person name="Barry K.W."/>
            <person name="Cichocki N."/>
            <person name="Veneault-Fourrey C."/>
            <person name="LaButti K."/>
            <person name="Lindquist E.A."/>
            <person name="Lipzen A."/>
            <person name="Lundell T."/>
            <person name="Morin E."/>
            <person name="Murat C."/>
            <person name="Riley R."/>
            <person name="Ohm R."/>
            <person name="Sun H."/>
            <person name="Tunlid A."/>
            <person name="Henrissat B."/>
            <person name="Grigoriev I.V."/>
            <person name="Hibbett D.S."/>
            <person name="Martin F."/>
        </authorList>
    </citation>
    <scope>NUCLEOTIDE SEQUENCE [LARGE SCALE GENOMIC DNA]</scope>
    <source>
        <strain evidence="3 4">Koide BX008</strain>
    </source>
</reference>
<protein>
    <submittedName>
        <fullName evidence="3">Uncharacterized protein</fullName>
    </submittedName>
</protein>
<keyword evidence="4" id="KW-1185">Reference proteome</keyword>
<gene>
    <name evidence="3" type="ORF">M378DRAFT_366184</name>
</gene>
<dbReference type="InterPro" id="IPR018828">
    <property type="entry name" value="RRG7"/>
</dbReference>
<accession>A0A0C2SUG8</accession>
<dbReference type="InParanoid" id="A0A0C2SUG8"/>
<dbReference type="HOGENOM" id="CLU_074378_1_0_1"/>
<evidence type="ECO:0000313" key="4">
    <source>
        <dbReference type="Proteomes" id="UP000054549"/>
    </source>
</evidence>
<sequence length="324" mass="37142">MVFRRVSKTVSRGRSDEWRITMRSSCIRLYHIGPYLSLLGSNGFDRPKFQIDRPEQLYQNCGYILPMRPPLFRREWCRHIATTTVHRGIAFEERSMKLLQDNLSMSLQRVGGREDGGIDLQGWWWLPPSSVSLAKSDIHSAPRRRLRIIAQCKAEKKKIGPKYVRELEGVMLRFRSLATGLPNSSLHDACFAREDLPSAPEYPLVALLVSESPFTKSTLLRAHSSPLPLFLLHVPPLQLETCQDHENEDEIHPTAGMGSAFWNSALGGPRGVLKGEMEIRWERSADIHGRPGIWWRNRRLDNWVPDNDIGHTGTKHEAKLQQRL</sequence>
<evidence type="ECO:0000256" key="2">
    <source>
        <dbReference type="ARBA" id="ARBA00023128"/>
    </source>
</evidence>
<keyword evidence="2" id="KW-0496">Mitochondrion</keyword>
<dbReference type="GO" id="GO:0005739">
    <property type="term" value="C:mitochondrion"/>
    <property type="evidence" value="ECO:0007669"/>
    <property type="project" value="UniProtKB-SubCell"/>
</dbReference>
<dbReference type="OrthoDB" id="20734at2759"/>
<organism evidence="3 4">
    <name type="scientific">Amanita muscaria (strain Koide BX008)</name>
    <dbReference type="NCBI Taxonomy" id="946122"/>
    <lineage>
        <taxon>Eukaryota</taxon>
        <taxon>Fungi</taxon>
        <taxon>Dikarya</taxon>
        <taxon>Basidiomycota</taxon>
        <taxon>Agaricomycotina</taxon>
        <taxon>Agaricomycetes</taxon>
        <taxon>Agaricomycetidae</taxon>
        <taxon>Agaricales</taxon>
        <taxon>Pluteineae</taxon>
        <taxon>Amanitaceae</taxon>
        <taxon>Amanita</taxon>
    </lineage>
</organism>
<dbReference type="Proteomes" id="UP000054549">
    <property type="component" value="Unassembled WGS sequence"/>
</dbReference>
<dbReference type="PANTHER" id="PTHR28133">
    <property type="entry name" value="REQUIRED FOR RESPIRATORY GROWTH PROTEIN 7, MITOCHONDRIAL"/>
    <property type="match status" value="1"/>
</dbReference>
<proteinExistence type="predicted"/>
<dbReference type="AlphaFoldDB" id="A0A0C2SUG8"/>
<comment type="subcellular location">
    <subcellularLocation>
        <location evidence="1">Mitochondrion</location>
    </subcellularLocation>
</comment>
<name>A0A0C2SUG8_AMAMK</name>